<dbReference type="InterPro" id="IPR027417">
    <property type="entry name" value="P-loop_NTPase"/>
</dbReference>
<feature type="compositionally biased region" description="Acidic residues" evidence="2">
    <location>
        <begin position="683"/>
        <end position="699"/>
    </location>
</feature>
<dbReference type="Gene3D" id="3.40.50.300">
    <property type="entry name" value="P-loop containing nucleotide triphosphate hydrolases"/>
    <property type="match status" value="1"/>
</dbReference>
<dbReference type="PANTHER" id="PTHR10039">
    <property type="entry name" value="AMELOGENIN"/>
    <property type="match status" value="1"/>
</dbReference>
<dbReference type="EMBL" id="KQ964269">
    <property type="protein sequence ID" value="KXJ86264.1"/>
    <property type="molecule type" value="Genomic_DNA"/>
</dbReference>
<gene>
    <name evidence="4" type="ORF">Micbo1qcDRAFT_153102</name>
</gene>
<evidence type="ECO:0000256" key="1">
    <source>
        <dbReference type="ARBA" id="ARBA00022737"/>
    </source>
</evidence>
<dbReference type="Pfam" id="PF24883">
    <property type="entry name" value="NPHP3_N"/>
    <property type="match status" value="1"/>
</dbReference>
<sequence length="1554" mass="172887">MAFINDDESDLGSLWHEALEDYAREAGIDLRAAPQVQWQMSTIMTQQSQQLSAFSSFRHNKGKVDKLRSTFAKNADIVQSIASHVANAASAAFPPAAALLTAFTYVMAAAKGVSDDYDMIESFFDIMNGFLERLSLLEARLPPESVYQTMLIRCFSAILHLSAIARNYRKSGRFSKWAKALVDQQDPKLKGAYDLLQKHLSRLESMTLMATFKQTLVITKEVNALGGAVQVVGSRVDHNIVLTEKGIALTAEGIAVGMQARTLAEQAALHAQLGKEMGAETLAFLKAQQEENRAEWRKINKSLKSGPSPPATAGDRRGLDGHDAGQFADFQTSYIKATFDWVDEDDALKAIMEESTRLMWIAGANGMGKTTLSMSVKERLAQVFLDDSSVSICHFCIREDYTQLRDVSAIVRACAQQVAQRDSRYRDHALGDIRRHGKLPPSDTEQTLERLFLARFGRDAGRRAILVLDGLDELDDAHFDEAKKILSSVAGSDAHVQVVFSSGTDFLTAEEEVSLGIRKLELTKDKIHKDMWKVAIARTKTLSRLRKLRLEVRRKVATRIRLKADNMRYIDHMTRRLNALGPREGLILKELDHLPDNTEQLYDLLIEECQRHRTPEELVALRIFFGWLAFSRENVSLGAANKLLHVIASESGISVDEELDGKSARLLRLANSTAYEDQASESSDLDFDDQDEDRDGDQTEAQEDLTVLLGFQERSLRAYFKKSDAGKNGLRSSASEAHKMIFETVARAFLVLDHDSATPAEQDILQYGARYWRYHLAQVDIIALDNQDARHAIEHLHSVLDNKNNALKKIQEGIGGPYNTTPSVFGDDQSEADETLGVVQQWARRAINIPGAGQFSAIQEWFRPLVQNPARIYIGNARHHICYWFQTSNYVDPAYCAFRHAYEALRRAYHKGLPELQQNEKLRKHFEQVGEDEEGYITEEAVLLVSNAFWDVPKSSRAHWTIAMALKKLRHFEAALRENERALDMVNTDLEAWGYCDSMGRTLMQLAEKAGLDTEAGRTYLRDACEALERAVTIQTAMTITEADDVEVRDDAANIYVAYALAEFNRGDIPKMQNLITLAKSVPKATIWYDEILAALEAAREYGLLLETLRCIGRGDRSWYLGYYARPNTHTELQKAAVERGEAQMLIDLYAESVRLLDQGGGDFGIGVRIKWAKLHWQFLDEPVKAKALYSEGLALTNAAGNGSVTTLHVGDCVWGIVDILIEEFRRAASPAAKTHALDELKTILLQLKETLGDEYDEDLSQATVPLALMTRKLGPATEFEKILKATFNSCIADLSDTTGLNDSPSLRTLAKVLSCIDGLEHEAQIAASCQLYVLEMGIYLKETQGAEEAAQDQVHLREEVGASASAAVVPEAVSVEGQASAESSPQQTDGSLGSGASSITSPPSLEESVEAMAPVDACEQAAVEAHSGKDVADADGDLSNARGAPYCDRCFKEVDRWTVSSLYLCLYCVDRDLCGDCYSEKMRREREGAAGLEARVCHEGHRHVKAPVEGWGGVKDGVIRIDGKEVAFDAWLKELQEVKWPKAWSDFWAKEPF</sequence>
<dbReference type="InterPro" id="IPR056884">
    <property type="entry name" value="NPHP3-like_N"/>
</dbReference>
<feature type="region of interest" description="Disordered" evidence="2">
    <location>
        <begin position="1375"/>
        <end position="1412"/>
    </location>
</feature>
<name>A0A136IN31_9PEZI</name>
<dbReference type="OrthoDB" id="448455at2759"/>
<keyword evidence="5" id="KW-1185">Reference proteome</keyword>
<feature type="domain" description="NACHT" evidence="3">
    <location>
        <begin position="357"/>
        <end position="474"/>
    </location>
</feature>
<evidence type="ECO:0000313" key="5">
    <source>
        <dbReference type="Proteomes" id="UP000070501"/>
    </source>
</evidence>
<dbReference type="SUPFAM" id="SSF52540">
    <property type="entry name" value="P-loop containing nucleoside triphosphate hydrolases"/>
    <property type="match status" value="1"/>
</dbReference>
<feature type="region of interest" description="Disordered" evidence="2">
    <location>
        <begin position="300"/>
        <end position="319"/>
    </location>
</feature>
<evidence type="ECO:0000313" key="4">
    <source>
        <dbReference type="EMBL" id="KXJ86264.1"/>
    </source>
</evidence>
<dbReference type="InterPro" id="IPR007111">
    <property type="entry name" value="NACHT_NTPase"/>
</dbReference>
<proteinExistence type="predicted"/>
<reference evidence="5" key="1">
    <citation type="submission" date="2016-02" db="EMBL/GenBank/DDBJ databases">
        <title>Draft genome sequence of Microdochium bolleyi, a fungal endophyte of beachgrass.</title>
        <authorList>
            <consortium name="DOE Joint Genome Institute"/>
            <person name="David A.S."/>
            <person name="May G."/>
            <person name="Haridas S."/>
            <person name="Lim J."/>
            <person name="Wang M."/>
            <person name="Labutti K."/>
            <person name="Lipzen A."/>
            <person name="Barry K."/>
            <person name="Grigoriev I.V."/>
        </authorList>
    </citation>
    <scope>NUCLEOTIDE SEQUENCE [LARGE SCALE GENOMIC DNA]</scope>
    <source>
        <strain evidence="5">J235TASD1</strain>
    </source>
</reference>
<dbReference type="Gene3D" id="1.25.40.10">
    <property type="entry name" value="Tetratricopeptide repeat domain"/>
    <property type="match status" value="1"/>
</dbReference>
<organism evidence="4 5">
    <name type="scientific">Microdochium bolleyi</name>
    <dbReference type="NCBI Taxonomy" id="196109"/>
    <lineage>
        <taxon>Eukaryota</taxon>
        <taxon>Fungi</taxon>
        <taxon>Dikarya</taxon>
        <taxon>Ascomycota</taxon>
        <taxon>Pezizomycotina</taxon>
        <taxon>Sordariomycetes</taxon>
        <taxon>Xylariomycetidae</taxon>
        <taxon>Xylariales</taxon>
        <taxon>Microdochiaceae</taxon>
        <taxon>Microdochium</taxon>
    </lineage>
</organism>
<evidence type="ECO:0000256" key="2">
    <source>
        <dbReference type="SAM" id="MobiDB-lite"/>
    </source>
</evidence>
<accession>A0A136IN31</accession>
<dbReference type="Proteomes" id="UP000070501">
    <property type="component" value="Unassembled WGS sequence"/>
</dbReference>
<dbReference type="Pfam" id="PF17109">
    <property type="entry name" value="Goodbye"/>
    <property type="match status" value="1"/>
</dbReference>
<dbReference type="PANTHER" id="PTHR10039:SF17">
    <property type="entry name" value="FUNGAL STAND N-TERMINAL GOODBYE DOMAIN-CONTAINING PROTEIN-RELATED"/>
    <property type="match status" value="1"/>
</dbReference>
<keyword evidence="1" id="KW-0677">Repeat</keyword>
<protein>
    <recommendedName>
        <fullName evidence="3">NACHT domain-containing protein</fullName>
    </recommendedName>
</protein>
<feature type="compositionally biased region" description="Polar residues" evidence="2">
    <location>
        <begin position="1381"/>
        <end position="1404"/>
    </location>
</feature>
<evidence type="ECO:0000259" key="3">
    <source>
        <dbReference type="PROSITE" id="PS50837"/>
    </source>
</evidence>
<dbReference type="InterPro" id="IPR011990">
    <property type="entry name" value="TPR-like_helical_dom_sf"/>
</dbReference>
<dbReference type="InterPro" id="IPR031350">
    <property type="entry name" value="Goodbye_dom"/>
</dbReference>
<dbReference type="InParanoid" id="A0A136IN31"/>
<feature type="region of interest" description="Disordered" evidence="2">
    <location>
        <begin position="677"/>
        <end position="699"/>
    </location>
</feature>
<dbReference type="PROSITE" id="PS50837">
    <property type="entry name" value="NACHT"/>
    <property type="match status" value="1"/>
</dbReference>